<sequence>MTRRRELEQQVAGLETARRLAQERVDELTESLRISRHQHQQASERAVDLERQLAALQARYDAAVELDHPDIAAAGARYQECRATVTTLQERGPEQGALPRRTPGVTVDEVADNAARFAEAMRAAEELPTPREVYEAQVRAVTDSALRNSA</sequence>
<dbReference type="AlphaFoldDB" id="A0A7X6CXG7"/>
<dbReference type="Proteomes" id="UP000578686">
    <property type="component" value="Unassembled WGS sequence"/>
</dbReference>
<feature type="coiled-coil region" evidence="1">
    <location>
        <begin position="4"/>
        <end position="66"/>
    </location>
</feature>
<keyword evidence="3" id="KW-1185">Reference proteome</keyword>
<protein>
    <submittedName>
        <fullName evidence="2">Uncharacterized protein</fullName>
    </submittedName>
</protein>
<evidence type="ECO:0000313" key="2">
    <source>
        <dbReference type="EMBL" id="NJQ04240.1"/>
    </source>
</evidence>
<organism evidence="2 3">
    <name type="scientific">Streptomyces lonarensis</name>
    <dbReference type="NCBI Taxonomy" id="700599"/>
    <lineage>
        <taxon>Bacteria</taxon>
        <taxon>Bacillati</taxon>
        <taxon>Actinomycetota</taxon>
        <taxon>Actinomycetes</taxon>
        <taxon>Kitasatosporales</taxon>
        <taxon>Streptomycetaceae</taxon>
        <taxon>Streptomyces</taxon>
    </lineage>
</organism>
<evidence type="ECO:0000313" key="3">
    <source>
        <dbReference type="Proteomes" id="UP000578686"/>
    </source>
</evidence>
<dbReference type="RefSeq" id="WP_167967539.1">
    <property type="nucleotide sequence ID" value="NZ_BHZG01000011.1"/>
</dbReference>
<name>A0A7X6CXG7_9ACTN</name>
<accession>A0A7X6CXG7</accession>
<dbReference type="EMBL" id="JAAVJD010000004">
    <property type="protein sequence ID" value="NJQ04240.1"/>
    <property type="molecule type" value="Genomic_DNA"/>
</dbReference>
<proteinExistence type="predicted"/>
<gene>
    <name evidence="2" type="ORF">HCN56_01280</name>
</gene>
<keyword evidence="1" id="KW-0175">Coiled coil</keyword>
<evidence type="ECO:0000256" key="1">
    <source>
        <dbReference type="SAM" id="Coils"/>
    </source>
</evidence>
<comment type="caution">
    <text evidence="2">The sequence shown here is derived from an EMBL/GenBank/DDBJ whole genome shotgun (WGS) entry which is preliminary data.</text>
</comment>
<reference evidence="2 3" key="1">
    <citation type="submission" date="2020-03" db="EMBL/GenBank/DDBJ databases">
        <title>Draft genome of Streptomyces sp. ventii, isolated from the Axial Seamount in the Pacific Ocean, and resequencing of the two type strains Streptomyces lonarensis strain NCL 716 and Streptomyces bohaiensis strain 11A07.</title>
        <authorList>
            <person name="Loughran R.M."/>
            <person name="Pfannmuller K.M."/>
            <person name="Wasson B.J."/>
            <person name="Deadmond M.C."/>
            <person name="Paddock B.E."/>
            <person name="Koyack M.J."/>
            <person name="Gallegos D.A."/>
            <person name="Mitchell E.A."/>
            <person name="Ushijima B."/>
            <person name="Saw J.H."/>
            <person name="Mcphail K.L."/>
            <person name="Videau P."/>
        </authorList>
    </citation>
    <scope>NUCLEOTIDE SEQUENCE [LARGE SCALE GENOMIC DNA]</scope>
    <source>
        <strain evidence="2 3">NCL716</strain>
    </source>
</reference>